<organism evidence="1">
    <name type="scientific">Ectopseudomonas oleovorans</name>
    <name type="common">Pseudomonas oleovorans</name>
    <dbReference type="NCBI Taxonomy" id="301"/>
    <lineage>
        <taxon>Bacteria</taxon>
        <taxon>Pseudomonadati</taxon>
        <taxon>Pseudomonadota</taxon>
        <taxon>Gammaproteobacteria</taxon>
        <taxon>Pseudomonadales</taxon>
        <taxon>Pseudomonadaceae</taxon>
        <taxon>Ectopseudomonas</taxon>
    </lineage>
</organism>
<proteinExistence type="predicted"/>
<dbReference type="AlphaFoldDB" id="A0A653BCF3"/>
<name>A0A653BCF3_ECTOL</name>
<gene>
    <name evidence="1" type="ORF">POT9AD_5298</name>
</gene>
<evidence type="ECO:0000313" key="1">
    <source>
        <dbReference type="EMBL" id="VDN66273.1"/>
    </source>
</evidence>
<sequence length="72" mass="7905">MNSLYSTLYLIAVLGLLLAAVVLSDSLYLRSPSGVLMLFGIGLFLSLGFLLFGHIRFDETPSGEPEENRLRS</sequence>
<dbReference type="EMBL" id="LR130779">
    <property type="protein sequence ID" value="VDN66273.1"/>
    <property type="molecule type" value="Genomic_DNA"/>
</dbReference>
<protein>
    <submittedName>
        <fullName evidence="1">Uncharacterized protein</fullName>
    </submittedName>
</protein>
<accession>A0A653BCF3</accession>
<reference evidence="1" key="1">
    <citation type="submission" date="2018-11" db="EMBL/GenBank/DDBJ databases">
        <authorList>
            <consortium name="Genoscope - CEA"/>
            <person name="William W."/>
        </authorList>
    </citation>
    <scope>NUCLEOTIDE SEQUENCE [LARGE SCALE GENOMIC DNA]</scope>
    <source>
        <strain evidence="1">T9AD</strain>
    </source>
</reference>